<evidence type="ECO:0000256" key="9">
    <source>
        <dbReference type="SAM" id="SignalP"/>
    </source>
</evidence>
<feature type="transmembrane region" description="Helical" evidence="8">
    <location>
        <begin position="135"/>
        <end position="152"/>
    </location>
</feature>
<evidence type="ECO:0000313" key="11">
    <source>
        <dbReference type="EMBL" id="SEO90866.1"/>
    </source>
</evidence>
<keyword evidence="12" id="KW-1185">Reference proteome</keyword>
<gene>
    <name evidence="11" type="ORF">SAMN05216267_105425</name>
</gene>
<reference evidence="11 12" key="1">
    <citation type="submission" date="2016-10" db="EMBL/GenBank/DDBJ databases">
        <authorList>
            <person name="de Groot N.N."/>
        </authorList>
    </citation>
    <scope>NUCLEOTIDE SEQUENCE [LARGE SCALE GENOMIC DNA]</scope>
    <source>
        <strain evidence="11 12">CGMCC 4.2026</strain>
    </source>
</reference>
<dbReference type="PANTHER" id="PTHR33932:SF4">
    <property type="entry name" value="NA(+)_H(+) ANTIPORTER SUBUNIT B"/>
    <property type="match status" value="1"/>
</dbReference>
<keyword evidence="5 8" id="KW-1133">Transmembrane helix</keyword>
<keyword evidence="4 8" id="KW-0812">Transmembrane</keyword>
<dbReference type="RefSeq" id="WP_069462878.1">
    <property type="nucleotide sequence ID" value="NZ_FODD01000054.1"/>
</dbReference>
<organism evidence="11 12">
    <name type="scientific">Actinacidiphila rubida</name>
    <dbReference type="NCBI Taxonomy" id="310780"/>
    <lineage>
        <taxon>Bacteria</taxon>
        <taxon>Bacillati</taxon>
        <taxon>Actinomycetota</taxon>
        <taxon>Actinomycetes</taxon>
        <taxon>Kitasatosporales</taxon>
        <taxon>Streptomycetaceae</taxon>
        <taxon>Actinacidiphila</taxon>
    </lineage>
</organism>
<dbReference type="AlphaFoldDB" id="A0A1H8TJ95"/>
<keyword evidence="3" id="KW-1003">Cell membrane</keyword>
<feature type="domain" description="Na+/H+ antiporter MnhB subunit-related protein" evidence="10">
    <location>
        <begin position="112"/>
        <end position="226"/>
    </location>
</feature>
<dbReference type="Pfam" id="PF04039">
    <property type="entry name" value="MnhB"/>
    <property type="match status" value="1"/>
</dbReference>
<keyword evidence="6 8" id="KW-0472">Membrane</keyword>
<dbReference type="EMBL" id="FODD01000054">
    <property type="protein sequence ID" value="SEO90866.1"/>
    <property type="molecule type" value="Genomic_DNA"/>
</dbReference>
<evidence type="ECO:0000256" key="3">
    <source>
        <dbReference type="ARBA" id="ARBA00022475"/>
    </source>
</evidence>
<evidence type="ECO:0000256" key="4">
    <source>
        <dbReference type="ARBA" id="ARBA00022692"/>
    </source>
</evidence>
<keyword evidence="9" id="KW-0732">Signal</keyword>
<protein>
    <submittedName>
        <fullName evidence="11">Multisubunit sodium/proton antiporter, MrpB subunit</fullName>
    </submittedName>
</protein>
<evidence type="ECO:0000313" key="12">
    <source>
        <dbReference type="Proteomes" id="UP000181951"/>
    </source>
</evidence>
<evidence type="ECO:0000256" key="1">
    <source>
        <dbReference type="ARBA" id="ARBA00004651"/>
    </source>
</evidence>
<feature type="transmembrane region" description="Helical" evidence="8">
    <location>
        <begin position="101"/>
        <end position="123"/>
    </location>
</feature>
<evidence type="ECO:0000256" key="5">
    <source>
        <dbReference type="ARBA" id="ARBA00022989"/>
    </source>
</evidence>
<feature type="transmembrane region" description="Helical" evidence="8">
    <location>
        <begin position="212"/>
        <end position="233"/>
    </location>
</feature>
<feature type="region of interest" description="Disordered" evidence="7">
    <location>
        <begin position="240"/>
        <end position="264"/>
    </location>
</feature>
<evidence type="ECO:0000259" key="10">
    <source>
        <dbReference type="Pfam" id="PF04039"/>
    </source>
</evidence>
<feature type="transmembrane region" description="Helical" evidence="8">
    <location>
        <begin position="164"/>
        <end position="192"/>
    </location>
</feature>
<name>A0A1H8TJ95_9ACTN</name>
<comment type="similarity">
    <text evidence="2">Belongs to the CPA3 antiporters (TC 2.A.63) subunit B family.</text>
</comment>
<feature type="compositionally biased region" description="Basic and acidic residues" evidence="7">
    <location>
        <begin position="255"/>
        <end position="264"/>
    </location>
</feature>
<dbReference type="InterPro" id="IPR007182">
    <property type="entry name" value="MnhB"/>
</dbReference>
<dbReference type="STRING" id="310780.SAMN05216267_105425"/>
<evidence type="ECO:0000256" key="8">
    <source>
        <dbReference type="SAM" id="Phobius"/>
    </source>
</evidence>
<feature type="chain" id="PRO_5038915997" evidence="9">
    <location>
        <begin position="21"/>
        <end position="264"/>
    </location>
</feature>
<comment type="subcellular location">
    <subcellularLocation>
        <location evidence="1">Cell membrane</location>
        <topology evidence="1">Multi-pass membrane protein</topology>
    </subcellularLocation>
</comment>
<dbReference type="Proteomes" id="UP000181951">
    <property type="component" value="Unassembled WGS sequence"/>
</dbReference>
<sequence length="264" mass="27188">MTRRVRTAFFLAAAAVFAVAFVWASTGLPAFGTAHHPYGSRAVDASVRRHTANVVSSINFDQRALDTLGEESILFGAVLGAVVLLRQARDEDREDPVPGRVLPTTLLLGAGLLPVTLLVGVYVVGHGQLSPGGGFQGGVVLATGLHLAYLAADYRVLRRVRPLAALGAVDAAAAGAFTALGLAGLVAGAAYLQNVLPLGTFNQLASGGLVPLVNAAVGVEVASGVVVLLAQFLDQAVEIESPQEDRLPPDGSQAPDDRHPPEAP</sequence>
<evidence type="ECO:0000256" key="7">
    <source>
        <dbReference type="SAM" id="MobiDB-lite"/>
    </source>
</evidence>
<proteinExistence type="inferred from homology"/>
<dbReference type="PANTHER" id="PTHR33932">
    <property type="entry name" value="NA(+)/H(+) ANTIPORTER SUBUNIT B"/>
    <property type="match status" value="1"/>
</dbReference>
<feature type="signal peptide" evidence="9">
    <location>
        <begin position="1"/>
        <end position="20"/>
    </location>
</feature>
<dbReference type="OrthoDB" id="3476978at2"/>
<feature type="transmembrane region" description="Helical" evidence="8">
    <location>
        <begin position="72"/>
        <end position="89"/>
    </location>
</feature>
<dbReference type="GO" id="GO:0005886">
    <property type="term" value="C:plasma membrane"/>
    <property type="evidence" value="ECO:0007669"/>
    <property type="project" value="UniProtKB-SubCell"/>
</dbReference>
<evidence type="ECO:0000256" key="6">
    <source>
        <dbReference type="ARBA" id="ARBA00023136"/>
    </source>
</evidence>
<dbReference type="InterPro" id="IPR050622">
    <property type="entry name" value="CPA3_antiporter_subunitB"/>
</dbReference>
<evidence type="ECO:0000256" key="2">
    <source>
        <dbReference type="ARBA" id="ARBA00009425"/>
    </source>
</evidence>
<accession>A0A1H8TJ95</accession>